<sequence>MTVPRTAGAQLGGLLEGVAVPWRVATLNVSLLGTKLSRAEGVQRRVLLASAGLSPNWYRNAAAWPWWMSLLTLHAGCRPAQRRRGDQSGPFGAGFRRLD</sequence>
<keyword evidence="3" id="KW-1185">Reference proteome</keyword>
<evidence type="ECO:0000313" key="2">
    <source>
        <dbReference type="EMBL" id="SMB95236.1"/>
    </source>
</evidence>
<evidence type="ECO:0000256" key="1">
    <source>
        <dbReference type="SAM" id="MobiDB-lite"/>
    </source>
</evidence>
<accession>A0A1W1VPI4</accession>
<name>A0A1W1VPI4_9DEIO</name>
<evidence type="ECO:0000313" key="3">
    <source>
        <dbReference type="Proteomes" id="UP000192582"/>
    </source>
</evidence>
<protein>
    <submittedName>
        <fullName evidence="2">Uncharacterized protein</fullName>
    </submittedName>
</protein>
<dbReference type="Proteomes" id="UP000192582">
    <property type="component" value="Unassembled WGS sequence"/>
</dbReference>
<dbReference type="OrthoDB" id="69135at2"/>
<dbReference type="RefSeq" id="WP_084049949.1">
    <property type="nucleotide sequence ID" value="NZ_FWWU01000009.1"/>
</dbReference>
<reference evidence="2 3" key="1">
    <citation type="submission" date="2017-04" db="EMBL/GenBank/DDBJ databases">
        <authorList>
            <person name="Afonso C.L."/>
            <person name="Miller P.J."/>
            <person name="Scott M.A."/>
            <person name="Spackman E."/>
            <person name="Goraichik I."/>
            <person name="Dimitrov K.M."/>
            <person name="Suarez D.L."/>
            <person name="Swayne D.E."/>
        </authorList>
    </citation>
    <scope>NUCLEOTIDE SEQUENCE [LARGE SCALE GENOMIC DNA]</scope>
    <source>
        <strain evidence="2 3">KR-140</strain>
    </source>
</reference>
<feature type="region of interest" description="Disordered" evidence="1">
    <location>
        <begin position="80"/>
        <end position="99"/>
    </location>
</feature>
<dbReference type="EMBL" id="FWWU01000009">
    <property type="protein sequence ID" value="SMB95236.1"/>
    <property type="molecule type" value="Genomic_DNA"/>
</dbReference>
<gene>
    <name evidence="2" type="ORF">SAMN00790413_02754</name>
</gene>
<proteinExistence type="predicted"/>
<organism evidence="2 3">
    <name type="scientific">Deinococcus hopiensis KR-140</name>
    <dbReference type="NCBI Taxonomy" id="695939"/>
    <lineage>
        <taxon>Bacteria</taxon>
        <taxon>Thermotogati</taxon>
        <taxon>Deinococcota</taxon>
        <taxon>Deinococci</taxon>
        <taxon>Deinococcales</taxon>
        <taxon>Deinococcaceae</taxon>
        <taxon>Deinococcus</taxon>
    </lineage>
</organism>
<dbReference type="AlphaFoldDB" id="A0A1W1VPI4"/>
<dbReference type="STRING" id="695939.SAMN00790413_02754"/>